<dbReference type="Pfam" id="PF07963">
    <property type="entry name" value="N_methyl"/>
    <property type="match status" value="1"/>
</dbReference>
<proteinExistence type="predicted"/>
<gene>
    <name evidence="2" type="ORF">E3J84_04110</name>
</gene>
<sequence length="32" mass="3367">MSNRPGFTLVEAVATLFVITVALLGTVTGFIK</sequence>
<dbReference type="AlphaFoldDB" id="A0A523RX44"/>
<name>A0A523RX44_UNCAE</name>
<dbReference type="InterPro" id="IPR012902">
    <property type="entry name" value="N_methyl_site"/>
</dbReference>
<comment type="caution">
    <text evidence="2">The sequence shown here is derived from an EMBL/GenBank/DDBJ whole genome shotgun (WGS) entry which is preliminary data.</text>
</comment>
<organism evidence="2 3">
    <name type="scientific">Aerophobetes bacterium</name>
    <dbReference type="NCBI Taxonomy" id="2030807"/>
    <lineage>
        <taxon>Bacteria</taxon>
        <taxon>Candidatus Aerophobota</taxon>
    </lineage>
</organism>
<evidence type="ECO:0000313" key="3">
    <source>
        <dbReference type="Proteomes" id="UP000316360"/>
    </source>
</evidence>
<dbReference type="EMBL" id="SOKJ01000231">
    <property type="protein sequence ID" value="TET10336.1"/>
    <property type="molecule type" value="Genomic_DNA"/>
</dbReference>
<dbReference type="NCBIfam" id="TIGR02532">
    <property type="entry name" value="IV_pilin_GFxxxE"/>
    <property type="match status" value="1"/>
</dbReference>
<protein>
    <submittedName>
        <fullName evidence="2">Prepilin-type N-terminal cleavage/methylation domain-containing protein</fullName>
    </submittedName>
</protein>
<reference evidence="2 3" key="1">
    <citation type="submission" date="2019-03" db="EMBL/GenBank/DDBJ databases">
        <title>Metabolic potential of uncultured bacteria and archaea associated with petroleum seepage in deep-sea sediments.</title>
        <authorList>
            <person name="Dong X."/>
            <person name="Hubert C."/>
        </authorList>
    </citation>
    <scope>NUCLEOTIDE SEQUENCE [LARGE SCALE GENOMIC DNA]</scope>
    <source>
        <strain evidence="2">E44_bin7</strain>
    </source>
</reference>
<keyword evidence="1" id="KW-0812">Transmembrane</keyword>
<feature type="non-terminal residue" evidence="2">
    <location>
        <position position="32"/>
    </location>
</feature>
<accession>A0A523RX44</accession>
<keyword evidence="1" id="KW-0472">Membrane</keyword>
<keyword evidence="1" id="KW-1133">Transmembrane helix</keyword>
<dbReference type="Proteomes" id="UP000316360">
    <property type="component" value="Unassembled WGS sequence"/>
</dbReference>
<evidence type="ECO:0000256" key="1">
    <source>
        <dbReference type="SAM" id="Phobius"/>
    </source>
</evidence>
<evidence type="ECO:0000313" key="2">
    <source>
        <dbReference type="EMBL" id="TET10336.1"/>
    </source>
</evidence>
<feature type="transmembrane region" description="Helical" evidence="1">
    <location>
        <begin position="12"/>
        <end position="31"/>
    </location>
</feature>